<feature type="domain" description="EF-hand" evidence="3">
    <location>
        <begin position="80"/>
        <end position="115"/>
    </location>
</feature>
<dbReference type="SUPFAM" id="SSF47473">
    <property type="entry name" value="EF-hand"/>
    <property type="match status" value="1"/>
</dbReference>
<name>A0A024UVW9_9STRA</name>
<dbReference type="Gene3D" id="1.10.238.10">
    <property type="entry name" value="EF-hand"/>
    <property type="match status" value="1"/>
</dbReference>
<dbReference type="GeneID" id="20077327"/>
<dbReference type="InterPro" id="IPR011992">
    <property type="entry name" value="EF-hand-dom_pair"/>
</dbReference>
<feature type="region of interest" description="Disordered" evidence="2">
    <location>
        <begin position="367"/>
        <end position="387"/>
    </location>
</feature>
<dbReference type="GO" id="GO:0005509">
    <property type="term" value="F:calcium ion binding"/>
    <property type="evidence" value="ECO:0007669"/>
    <property type="project" value="InterPro"/>
</dbReference>
<evidence type="ECO:0000256" key="1">
    <source>
        <dbReference type="ARBA" id="ARBA00022837"/>
    </source>
</evidence>
<dbReference type="OrthoDB" id="444540at2759"/>
<proteinExistence type="predicted"/>
<dbReference type="InterPro" id="IPR002048">
    <property type="entry name" value="EF_hand_dom"/>
</dbReference>
<protein>
    <recommendedName>
        <fullName evidence="3">EF-hand domain-containing protein</fullName>
    </recommendedName>
</protein>
<sequence>MANDGDSEPWPTLGVSPTKPKWGLAHVETLLREKILERTKLHDGKFVYQQAYRLLEVNRGKGIDFASFRHAVKVTLALDVSDDDMTALFRKYDRDGNGTIELYEFIDRVLPQDYDPNVQSWVEKSVERSDAQFEAMREADRRAFLGSRTFQDADNCRRSVDDIRRDISCKLQQRIPKCIDRLRSAFKLLHSGANAPMCALDFRQSVRNTLGIALTEEQTHGLLQPYMNALDGTVDVQALLQSLFQTENKVQPSELRDGLFVEVDASIPETPHYGKRHIVPGKGEPMPDRYQKRVHGYFKTKHKNSNPLQLQKPPPPRRRTTTKFQVPSVATKGGRHSVTTPLTGLLPVEPSKPPAMARSFWARIKPSLPARPGPTPPEDVTKPNTRPTVECSGHGSIVAVATTTHRRPSPRLMSPVRVGPQPADAAALAHSINALHVDYEVPRVAVSHPLQLSAMPYKSNKPNWRISENTFSCR</sequence>
<reference evidence="4" key="1">
    <citation type="submission" date="2013-12" db="EMBL/GenBank/DDBJ databases">
        <title>The Genome Sequence of Aphanomyces invadans NJM9701.</title>
        <authorList>
            <consortium name="The Broad Institute Genomics Platform"/>
            <person name="Russ C."/>
            <person name="Tyler B."/>
            <person name="van West P."/>
            <person name="Dieguez-Uribeondo J."/>
            <person name="Young S.K."/>
            <person name="Zeng Q."/>
            <person name="Gargeya S."/>
            <person name="Fitzgerald M."/>
            <person name="Abouelleil A."/>
            <person name="Alvarado L."/>
            <person name="Chapman S.B."/>
            <person name="Gainer-Dewar J."/>
            <person name="Goldberg J."/>
            <person name="Griggs A."/>
            <person name="Gujja S."/>
            <person name="Hansen M."/>
            <person name="Howarth C."/>
            <person name="Imamovic A."/>
            <person name="Ireland A."/>
            <person name="Larimer J."/>
            <person name="McCowan C."/>
            <person name="Murphy C."/>
            <person name="Pearson M."/>
            <person name="Poon T.W."/>
            <person name="Priest M."/>
            <person name="Roberts A."/>
            <person name="Saif S."/>
            <person name="Shea T."/>
            <person name="Sykes S."/>
            <person name="Wortman J."/>
            <person name="Nusbaum C."/>
            <person name="Birren B."/>
        </authorList>
    </citation>
    <scope>NUCLEOTIDE SEQUENCE [LARGE SCALE GENOMIC DNA]</scope>
    <source>
        <strain evidence="4">NJM9701</strain>
    </source>
</reference>
<evidence type="ECO:0000313" key="4">
    <source>
        <dbReference type="EMBL" id="ETW09798.1"/>
    </source>
</evidence>
<evidence type="ECO:0000256" key="2">
    <source>
        <dbReference type="SAM" id="MobiDB-lite"/>
    </source>
</evidence>
<dbReference type="STRING" id="157072.A0A024UVW9"/>
<dbReference type="PROSITE" id="PS00018">
    <property type="entry name" value="EF_HAND_1"/>
    <property type="match status" value="1"/>
</dbReference>
<dbReference type="AlphaFoldDB" id="A0A024UVW9"/>
<dbReference type="CDD" id="cd00051">
    <property type="entry name" value="EFh"/>
    <property type="match status" value="1"/>
</dbReference>
<dbReference type="Pfam" id="PF13833">
    <property type="entry name" value="EF-hand_8"/>
    <property type="match status" value="1"/>
</dbReference>
<dbReference type="EMBL" id="KI913952">
    <property type="protein sequence ID" value="ETW09798.1"/>
    <property type="molecule type" value="Genomic_DNA"/>
</dbReference>
<accession>A0A024UVW9</accession>
<feature type="region of interest" description="Disordered" evidence="2">
    <location>
        <begin position="302"/>
        <end position="351"/>
    </location>
</feature>
<gene>
    <name evidence="4" type="ORF">H310_00277</name>
</gene>
<dbReference type="VEuPathDB" id="FungiDB:H310_00277"/>
<organism evidence="4">
    <name type="scientific">Aphanomyces invadans</name>
    <dbReference type="NCBI Taxonomy" id="157072"/>
    <lineage>
        <taxon>Eukaryota</taxon>
        <taxon>Sar</taxon>
        <taxon>Stramenopiles</taxon>
        <taxon>Oomycota</taxon>
        <taxon>Saprolegniomycetes</taxon>
        <taxon>Saprolegniales</taxon>
        <taxon>Verrucalvaceae</taxon>
        <taxon>Aphanomyces</taxon>
    </lineage>
</organism>
<dbReference type="PROSITE" id="PS50222">
    <property type="entry name" value="EF_HAND_2"/>
    <property type="match status" value="1"/>
</dbReference>
<dbReference type="eggNOG" id="ENOG502RYER">
    <property type="taxonomic scope" value="Eukaryota"/>
</dbReference>
<dbReference type="InterPro" id="IPR018247">
    <property type="entry name" value="EF_Hand_1_Ca_BS"/>
</dbReference>
<keyword evidence="1" id="KW-0106">Calcium</keyword>
<evidence type="ECO:0000259" key="3">
    <source>
        <dbReference type="PROSITE" id="PS50222"/>
    </source>
</evidence>
<dbReference type="RefSeq" id="XP_008861209.1">
    <property type="nucleotide sequence ID" value="XM_008862987.1"/>
</dbReference>